<comment type="caution">
    <text evidence="1">The sequence shown here is derived from an EMBL/GenBank/DDBJ whole genome shotgun (WGS) entry which is preliminary data.</text>
</comment>
<protein>
    <submittedName>
        <fullName evidence="1">Uncharacterized protein</fullName>
    </submittedName>
</protein>
<evidence type="ECO:0000313" key="1">
    <source>
        <dbReference type="EMBL" id="KAI4305297.1"/>
    </source>
</evidence>
<reference evidence="1 2" key="1">
    <citation type="journal article" date="2022" name="DNA Res.">
        <title>Chromosomal-level genome assembly of the orchid tree Bauhinia variegata (Leguminosae; Cercidoideae) supports the allotetraploid origin hypothesis of Bauhinia.</title>
        <authorList>
            <person name="Zhong Y."/>
            <person name="Chen Y."/>
            <person name="Zheng D."/>
            <person name="Pang J."/>
            <person name="Liu Y."/>
            <person name="Luo S."/>
            <person name="Meng S."/>
            <person name="Qian L."/>
            <person name="Wei D."/>
            <person name="Dai S."/>
            <person name="Zhou R."/>
        </authorList>
    </citation>
    <scope>NUCLEOTIDE SEQUENCE [LARGE SCALE GENOMIC DNA]</scope>
    <source>
        <strain evidence="1">BV-YZ2020</strain>
    </source>
</reference>
<accession>A0ACB9L6Q1</accession>
<keyword evidence="2" id="KW-1185">Reference proteome</keyword>
<evidence type="ECO:0000313" key="2">
    <source>
        <dbReference type="Proteomes" id="UP000828941"/>
    </source>
</evidence>
<sequence>MRHSQRQSQKHSPTVDEMQRNFRSRKRKGESGNGKMKLLVNEKVEVRSVENGLLGSWHPATVTQCGNLQRHVRYDNILTDDGLDYLIEVIGVPPVLDDVPSSTCNGRGFIRPLPPLVEFEKQGLRYGLCVDVNYQEAWREGVIFDRDDDMEKRRIFFPDVGDEKKICIDQLRITQDWDEVTENWERRGNWVFLDVLEEYEQAQYVPVSPKQIWYDVRAKKDFDKIWDWTFKVKNLWKDLVLEEIDNYLALTVKEVIPALGISNRFLENAQGPDSVEPTADVHHDASPNNLSGSNIRNTTSPKEKDDTRNAAIPKEKDEFIPFMDIVPREPIRRRYDLYPIDGLPTLHLEIRLNISRPDNEVLQQDEHVPPVEEMLSQNPEKPPCNNSGEASDSRCLQKGRKSKRGTSSVCWELLKLPRAEFCHNAVNEYLAAREKKTRELLKTKVRNHLAFLGWKIEFRNMKTVYKQLHYKYTSPDDGKFYMSIYKVCKHLKKEASMNSLPSQDSNVSHLHLKQPENSRKPDVLPSVVPPPSVNDDVNPGLLTRNGKRKRKRLRVEEKELPSRMFRSTKRVQMVDTPSLTHRKPLNVLSWLIDRNKVLPRARVYYHARRSPHSKGEGRITRDGIKCNCCMDVYGLGGFEGHASGTISCRPAASIFLEDEKSLFDVQMQIMYDHLKRERTIKTSSDWHQDENDEVCSVCHYGGDLILCDQCPSSFHKDCLGLKEITDGDWFCPSCQCGSCGETKNKEAGDGNFLTCVQCEHKYHLHCLRNRGVDQSRRYAKKWFCGKKCEKIYAGLQKLVGKPVFVQEKNTIKWTLMRWDNPSSHQLGSNNNYFVAESYCKIHLALSLMHECFETLKEPKTKRDVIEDILFSRWNELKRLNFLGFYSVLLERDDELISVATLRVHGEKVAEMPLIGTRVQYRRRGMCRILMDELEKMLIQLGVERLVLPSAHVTLDTWTKNFGFSKMTSADRKQFLNYTFLDFQGAIMCQKLLIPSQDSVTSTDEAKEIRVHGTVDPQLFDNVAVNKDRLSKDVIDPVTWVNTRK</sequence>
<organism evidence="1 2">
    <name type="scientific">Bauhinia variegata</name>
    <name type="common">Purple orchid tree</name>
    <name type="synonym">Phanera variegata</name>
    <dbReference type="NCBI Taxonomy" id="167791"/>
    <lineage>
        <taxon>Eukaryota</taxon>
        <taxon>Viridiplantae</taxon>
        <taxon>Streptophyta</taxon>
        <taxon>Embryophyta</taxon>
        <taxon>Tracheophyta</taxon>
        <taxon>Spermatophyta</taxon>
        <taxon>Magnoliopsida</taxon>
        <taxon>eudicotyledons</taxon>
        <taxon>Gunneridae</taxon>
        <taxon>Pentapetalae</taxon>
        <taxon>rosids</taxon>
        <taxon>fabids</taxon>
        <taxon>Fabales</taxon>
        <taxon>Fabaceae</taxon>
        <taxon>Cercidoideae</taxon>
        <taxon>Cercideae</taxon>
        <taxon>Bauhiniinae</taxon>
        <taxon>Bauhinia</taxon>
    </lineage>
</organism>
<proteinExistence type="predicted"/>
<dbReference type="EMBL" id="CM039437">
    <property type="protein sequence ID" value="KAI4305297.1"/>
    <property type="molecule type" value="Genomic_DNA"/>
</dbReference>
<name>A0ACB9L6Q1_BAUVA</name>
<gene>
    <name evidence="1" type="ORF">L6164_028670</name>
</gene>
<dbReference type="Proteomes" id="UP000828941">
    <property type="component" value="Chromosome 12"/>
</dbReference>